<feature type="region of interest" description="Disordered" evidence="12">
    <location>
        <begin position="450"/>
        <end position="501"/>
    </location>
</feature>
<organism evidence="15 16">
    <name type="scientific">Plectosphaerella cucumerina</name>
    <dbReference type="NCBI Taxonomy" id="40658"/>
    <lineage>
        <taxon>Eukaryota</taxon>
        <taxon>Fungi</taxon>
        <taxon>Dikarya</taxon>
        <taxon>Ascomycota</taxon>
        <taxon>Pezizomycotina</taxon>
        <taxon>Sordariomycetes</taxon>
        <taxon>Hypocreomycetidae</taxon>
        <taxon>Glomerellales</taxon>
        <taxon>Plectosphaerellaceae</taxon>
        <taxon>Plectosphaerella</taxon>
    </lineage>
</organism>
<dbReference type="PANTHER" id="PTHR33753:SF2">
    <property type="entry name" value="GLYCOSIDE HYDROLASE FAMILY 7 PROTEIN"/>
    <property type="match status" value="1"/>
</dbReference>
<dbReference type="InterPro" id="IPR001722">
    <property type="entry name" value="Glyco_hydro_7"/>
</dbReference>
<evidence type="ECO:0000256" key="8">
    <source>
        <dbReference type="ARBA" id="ARBA00023277"/>
    </source>
</evidence>
<feature type="compositionally biased region" description="Low complexity" evidence="12">
    <location>
        <begin position="456"/>
        <end position="466"/>
    </location>
</feature>
<keyword evidence="9 11" id="KW-0326">Glycosidase</keyword>
<evidence type="ECO:0000256" key="4">
    <source>
        <dbReference type="ARBA" id="ARBA00022801"/>
    </source>
</evidence>
<dbReference type="InterPro" id="IPR035971">
    <property type="entry name" value="CBD_sf"/>
</dbReference>
<keyword evidence="10 11" id="KW-0624">Polysaccharide degradation</keyword>
<gene>
    <name evidence="15" type="ORF">B0T11DRAFT_229945</name>
</gene>
<dbReference type="PROSITE" id="PS51164">
    <property type="entry name" value="CBM1_2"/>
    <property type="match status" value="1"/>
</dbReference>
<dbReference type="GO" id="GO:0005576">
    <property type="term" value="C:extracellular region"/>
    <property type="evidence" value="ECO:0007669"/>
    <property type="project" value="InterPro"/>
</dbReference>
<evidence type="ECO:0000313" key="15">
    <source>
        <dbReference type="EMBL" id="KAH7353248.1"/>
    </source>
</evidence>
<evidence type="ECO:0000256" key="11">
    <source>
        <dbReference type="RuleBase" id="RU361164"/>
    </source>
</evidence>
<dbReference type="OrthoDB" id="412382at2759"/>
<dbReference type="EMBL" id="JAGPXD010000005">
    <property type="protein sequence ID" value="KAH7353248.1"/>
    <property type="molecule type" value="Genomic_DNA"/>
</dbReference>
<name>A0A8K0T785_9PEZI</name>
<dbReference type="InterPro" id="IPR013320">
    <property type="entry name" value="ConA-like_dom_sf"/>
</dbReference>
<evidence type="ECO:0000256" key="7">
    <source>
        <dbReference type="ARBA" id="ARBA00023180"/>
    </source>
</evidence>
<keyword evidence="7" id="KW-0325">Glycoprotein</keyword>
<feature type="chain" id="PRO_5035445894" description="Glucanase" evidence="13">
    <location>
        <begin position="19"/>
        <end position="534"/>
    </location>
</feature>
<sequence>MKTSSIISGLSLLATALAQQAGTLEVETHPKLNWRRCTGTGGTSCTQVNGEIVIDANWRWAHDVGGYTNCFDGNEWTDISVCKNNVDCAKNCAVEGANYQNTYGVTTSGDALTLKFVTTHSHGTNIGSRTYLMESATKYQMFTLMNNELAFDVDLSTIPCGMNSALYLVPMKPDGGLSSEPNNGAGAKFGTGYCDAQCARDLKFINGKGNYEGWEPSASDINSGVGKIGACCAEIDIWESNREAYAFTPHGCSGGNNVYHTCQDTTCGGTYSEDRHAGFCDANGCDYNPYRLGNHEFYGPGKTVNTNQKFTVISRFQDNLATQLFIQNGQVINTPTPKLSGLTQFSAAITPEFCAAYPPLFQDVDRHGDVGGHTSLNAALRIPMVLVLSVWADHYASMLWLDSVFPLENPEIPGRLRGRCPTTGRGPADVIRDHPNASVTWSNIRFGPIGSTHNTGSVQPPTSSGVVPPPPSTTSRPPVSTTSVAPPPPTTTSGGGSGTVQKWGQCGGQNYSGPTQCVAGSSCVVVNPWYSQCL</sequence>
<keyword evidence="4 11" id="KW-0378">Hydrolase</keyword>
<dbReference type="GO" id="GO:0030248">
    <property type="term" value="F:cellulose binding"/>
    <property type="evidence" value="ECO:0007669"/>
    <property type="project" value="InterPro"/>
</dbReference>
<comment type="caution">
    <text evidence="15">The sequence shown here is derived from an EMBL/GenBank/DDBJ whole genome shotgun (WGS) entry which is preliminary data.</text>
</comment>
<dbReference type="Pfam" id="PF00734">
    <property type="entry name" value="CBM_1"/>
    <property type="match status" value="1"/>
</dbReference>
<dbReference type="PROSITE" id="PS00562">
    <property type="entry name" value="CBM1_1"/>
    <property type="match status" value="1"/>
</dbReference>
<dbReference type="GO" id="GO:0016162">
    <property type="term" value="F:cellulose 1,4-beta-cellobiosidase activity"/>
    <property type="evidence" value="ECO:0007669"/>
    <property type="project" value="UniProtKB-EC"/>
</dbReference>
<keyword evidence="16" id="KW-1185">Reference proteome</keyword>
<dbReference type="CDD" id="cd07999">
    <property type="entry name" value="GH7_CBH_EG"/>
    <property type="match status" value="1"/>
</dbReference>
<proteinExistence type="inferred from homology"/>
<evidence type="ECO:0000256" key="5">
    <source>
        <dbReference type="ARBA" id="ARBA00023001"/>
    </source>
</evidence>
<evidence type="ECO:0000256" key="10">
    <source>
        <dbReference type="ARBA" id="ARBA00023326"/>
    </source>
</evidence>
<evidence type="ECO:0000256" key="12">
    <source>
        <dbReference type="SAM" id="MobiDB-lite"/>
    </source>
</evidence>
<keyword evidence="3 13" id="KW-0732">Signal</keyword>
<comment type="similarity">
    <text evidence="2 11">Belongs to the glycosyl hydrolase 7 (cellulase C) family.</text>
</comment>
<dbReference type="InterPro" id="IPR037019">
    <property type="entry name" value="Glyco_hydro_7_sf"/>
</dbReference>
<feature type="signal peptide" evidence="13">
    <location>
        <begin position="1"/>
        <end position="18"/>
    </location>
</feature>
<evidence type="ECO:0000256" key="6">
    <source>
        <dbReference type="ARBA" id="ARBA00023157"/>
    </source>
</evidence>
<dbReference type="AlphaFoldDB" id="A0A8K0T785"/>
<evidence type="ECO:0000256" key="9">
    <source>
        <dbReference type="ARBA" id="ARBA00023295"/>
    </source>
</evidence>
<comment type="catalytic activity">
    <reaction evidence="1">
        <text>Hydrolysis of (1-&gt;4)-beta-D-glucosidic linkages in cellulose and cellotetraose, releasing cellobiose from the non-reducing ends of the chains.</text>
        <dbReference type="EC" id="3.2.1.91"/>
    </reaction>
</comment>
<feature type="compositionally biased region" description="Low complexity" evidence="12">
    <location>
        <begin position="473"/>
        <end position="484"/>
    </location>
</feature>
<keyword evidence="8" id="KW-0119">Carbohydrate metabolism</keyword>
<evidence type="ECO:0000259" key="14">
    <source>
        <dbReference type="PROSITE" id="PS51164"/>
    </source>
</evidence>
<dbReference type="SUPFAM" id="SSF57180">
    <property type="entry name" value="Cellulose-binding domain"/>
    <property type="match status" value="1"/>
</dbReference>
<evidence type="ECO:0000313" key="16">
    <source>
        <dbReference type="Proteomes" id="UP000813385"/>
    </source>
</evidence>
<feature type="domain" description="CBM1" evidence="14">
    <location>
        <begin position="498"/>
        <end position="534"/>
    </location>
</feature>
<evidence type="ECO:0000256" key="2">
    <source>
        <dbReference type="ARBA" id="ARBA00006044"/>
    </source>
</evidence>
<dbReference type="InterPro" id="IPR000254">
    <property type="entry name" value="CBD"/>
</dbReference>
<evidence type="ECO:0000256" key="1">
    <source>
        <dbReference type="ARBA" id="ARBA00001641"/>
    </source>
</evidence>
<dbReference type="Pfam" id="PF00840">
    <property type="entry name" value="Glyco_hydro_7"/>
    <property type="match status" value="1"/>
</dbReference>
<evidence type="ECO:0000256" key="3">
    <source>
        <dbReference type="ARBA" id="ARBA00022729"/>
    </source>
</evidence>
<accession>A0A8K0T785</accession>
<keyword evidence="6" id="KW-1015">Disulfide bond</keyword>
<dbReference type="SUPFAM" id="SSF49899">
    <property type="entry name" value="Concanavalin A-like lectins/glucanases"/>
    <property type="match status" value="1"/>
</dbReference>
<dbReference type="SMART" id="SM00236">
    <property type="entry name" value="fCBD"/>
    <property type="match status" value="1"/>
</dbReference>
<dbReference type="EC" id="3.2.1.-" evidence="11"/>
<keyword evidence="5 11" id="KW-0136">Cellulose degradation</keyword>
<dbReference type="PANTHER" id="PTHR33753">
    <property type="entry name" value="1,4-BETA-D-GLUCAN CELLOBIOHYDROLASE B"/>
    <property type="match status" value="1"/>
</dbReference>
<evidence type="ECO:0000256" key="13">
    <source>
        <dbReference type="SAM" id="SignalP"/>
    </source>
</evidence>
<protein>
    <recommendedName>
        <fullName evidence="11">Glucanase</fullName>
        <ecNumber evidence="11">3.2.1.-</ecNumber>
    </recommendedName>
</protein>
<dbReference type="Gene3D" id="2.70.100.10">
    <property type="entry name" value="Glycoside hydrolase, family 7, domain"/>
    <property type="match status" value="1"/>
</dbReference>
<reference evidence="15" key="1">
    <citation type="journal article" date="2021" name="Nat. Commun.">
        <title>Genetic determinants of endophytism in the Arabidopsis root mycobiome.</title>
        <authorList>
            <person name="Mesny F."/>
            <person name="Miyauchi S."/>
            <person name="Thiergart T."/>
            <person name="Pickel B."/>
            <person name="Atanasova L."/>
            <person name="Karlsson M."/>
            <person name="Huettel B."/>
            <person name="Barry K.W."/>
            <person name="Haridas S."/>
            <person name="Chen C."/>
            <person name="Bauer D."/>
            <person name="Andreopoulos W."/>
            <person name="Pangilinan J."/>
            <person name="LaButti K."/>
            <person name="Riley R."/>
            <person name="Lipzen A."/>
            <person name="Clum A."/>
            <person name="Drula E."/>
            <person name="Henrissat B."/>
            <person name="Kohler A."/>
            <person name="Grigoriev I.V."/>
            <person name="Martin F.M."/>
            <person name="Hacquard S."/>
        </authorList>
    </citation>
    <scope>NUCLEOTIDE SEQUENCE</scope>
    <source>
        <strain evidence="15">MPI-CAGE-AT-0016</strain>
    </source>
</reference>
<dbReference type="PRINTS" id="PR00734">
    <property type="entry name" value="GLHYDRLASE7"/>
</dbReference>
<dbReference type="Proteomes" id="UP000813385">
    <property type="component" value="Unassembled WGS sequence"/>
</dbReference>
<dbReference type="GO" id="GO:0030245">
    <property type="term" value="P:cellulose catabolic process"/>
    <property type="evidence" value="ECO:0007669"/>
    <property type="project" value="UniProtKB-KW"/>
</dbReference>